<dbReference type="CDD" id="cd02133">
    <property type="entry name" value="PA_C5a_like"/>
    <property type="match status" value="1"/>
</dbReference>
<evidence type="ECO:0000256" key="9">
    <source>
        <dbReference type="PROSITE-ProRule" id="PRU01240"/>
    </source>
</evidence>
<feature type="active site" description="Charge relay system" evidence="8 9">
    <location>
        <position position="284"/>
    </location>
</feature>
<evidence type="ECO:0000256" key="8">
    <source>
        <dbReference type="PIRSR" id="PIRSR615500-1"/>
    </source>
</evidence>
<evidence type="ECO:0000256" key="4">
    <source>
        <dbReference type="ARBA" id="ARBA00022729"/>
    </source>
</evidence>
<dbReference type="InterPro" id="IPR046450">
    <property type="entry name" value="PA_dom_sf"/>
</dbReference>
<dbReference type="EMBL" id="DVFO01000065">
    <property type="protein sequence ID" value="HIQ61216.1"/>
    <property type="molecule type" value="Genomic_DNA"/>
</dbReference>
<organism evidence="13 14">
    <name type="scientific">Candidatus Enterenecus faecium</name>
    <dbReference type="NCBI Taxonomy" id="2840780"/>
    <lineage>
        <taxon>Bacteria</taxon>
        <taxon>Bacillati</taxon>
        <taxon>Bacillota</taxon>
        <taxon>Clostridia</taxon>
        <taxon>Eubacteriales</taxon>
        <taxon>Candidatus Enterenecus</taxon>
    </lineage>
</organism>
<dbReference type="PROSITE" id="PS51892">
    <property type="entry name" value="SUBTILASE"/>
    <property type="match status" value="1"/>
</dbReference>
<dbReference type="GO" id="GO:0006508">
    <property type="term" value="P:proteolysis"/>
    <property type="evidence" value="ECO:0007669"/>
    <property type="project" value="UniProtKB-KW"/>
</dbReference>
<keyword evidence="7 9" id="KW-0720">Serine protease</keyword>
<dbReference type="InterPro" id="IPR023827">
    <property type="entry name" value="Peptidase_S8_Asp-AS"/>
</dbReference>
<protein>
    <submittedName>
        <fullName evidence="13">S8 family serine peptidase</fullName>
    </submittedName>
</protein>
<evidence type="ECO:0000259" key="11">
    <source>
        <dbReference type="Pfam" id="PF00082"/>
    </source>
</evidence>
<dbReference type="InterPro" id="IPR051048">
    <property type="entry name" value="Peptidase_S8/S53_subtilisin"/>
</dbReference>
<dbReference type="InterPro" id="IPR022398">
    <property type="entry name" value="Peptidase_S8_His-AS"/>
</dbReference>
<keyword evidence="5" id="KW-0677">Repeat</keyword>
<sequence length="1172" mass="123916">MKNKRWLALALALSLTVSAAAGTRSAAAAAKSGDSKVSVTQVDTPDQTLALTREDGVAKDQLAPAPRPDEDVRVIIVMDADSVVEADRSAGYSAETARQMDEIKASQDQVIADIEENALDGDTLSVTYQYSYLVNGVAATVPYGKMADIEAVDGVRQVVMQTVYEPCATQSGIAYPTTISDGVMIGRESTWAKGYNGNGMKIAVIDTGLDMDHQNFAALPDSALTDASLTQDDVAGVLKDLNAYRRFLGLKADQLYRNTKVPFGYNYVDDSLDVTHDHDKKGDHGTHVSGIAAANKVAQSEVVGVAPNAQLLVMKVFGQKGGAYTQDWVAALEDALLLGADVVNMSLGADAGFTTDADWVNQVFDRVADTGTVLCISAGNAYTAGYGNHFGTNANLTSNPDNAILGSPGAYANALSVASVDNVYTMSDYLTVGEDHKIAYTNGASGTNAPFNTLAGTPRQVVAVPGAGSAEDFAKVDVKGKIALVQRGVIAFTEKYDNAQKAGAVGCLIYNNQAGTITMDLSQSKSTIPCASLTMADGAYLLSALEGDANLTISVGADQTLIASDTAYQMSDFSSWGVTPSLTLEPDLTAPGGNIYSTTDKGTYGLMSGTSMAAPNLSGISALVKEYALSQDGLGKTDGANTNALVRALMMSTATPLVYQHQDGLYYSPRKQGAGLANAYASVTTQAYLSVDGSDVPKAQLGDDAAKSGAYRFDFHVHNFGDSTLFYDLNTVAQTEGVLEADGNTFMSGAPKALEAATAETTDALALTHDLDGSGACDTRDAYQLYRAAVAGAPQDKNWSDVAFRYNTNGDEATDAADVQAYLNALVGVDSPANLDAQVMAVAPGADATVQVTVNLADADKAYLDTNYPNGGYVEGFTFLTARNAGGADLSLPYLGFYGDWTRAPIFDGDNQNPDTRGFFWGDKDNAFYSQYMSALWTQMGGKASQWIPGVNPFVEETFDLRHVSVSPNADGSCDYLDGMYVSLLRNAADLTVTYTNADTGEEYFSHSTQHVSKSHFIPSENLCVPFVYAPTYQFTDAHGQPLPNNTKVALTISATLDYAGAQPQTKTVELTVDTAAPELVSAQASTGENGQRQLTLTFRDNLSVAGVTFVDNHTGKPLAQHGADDALATRDEQGNLVWTQTYDVSQLGDHFTLVLGDYAMNLSQYAMDLTA</sequence>
<reference evidence="13" key="2">
    <citation type="journal article" date="2021" name="PeerJ">
        <title>Extensive microbial diversity within the chicken gut microbiome revealed by metagenomics and culture.</title>
        <authorList>
            <person name="Gilroy R."/>
            <person name="Ravi A."/>
            <person name="Getino M."/>
            <person name="Pursley I."/>
            <person name="Horton D.L."/>
            <person name="Alikhan N.F."/>
            <person name="Baker D."/>
            <person name="Gharbi K."/>
            <person name="Hall N."/>
            <person name="Watson M."/>
            <person name="Adriaenssens E.M."/>
            <person name="Foster-Nyarko E."/>
            <person name="Jarju S."/>
            <person name="Secka A."/>
            <person name="Antonio M."/>
            <person name="Oren A."/>
            <person name="Chaudhuri R.R."/>
            <person name="La Ragione R."/>
            <person name="Hildebrand F."/>
            <person name="Pallen M.J."/>
        </authorList>
    </citation>
    <scope>NUCLEOTIDE SEQUENCE</scope>
    <source>
        <strain evidence="13">ChiGjej2B2-12916</strain>
    </source>
</reference>
<evidence type="ECO:0000256" key="2">
    <source>
        <dbReference type="ARBA" id="ARBA00022525"/>
    </source>
</evidence>
<dbReference type="GO" id="GO:0004252">
    <property type="term" value="F:serine-type endopeptidase activity"/>
    <property type="evidence" value="ECO:0007669"/>
    <property type="project" value="UniProtKB-UniRule"/>
</dbReference>
<evidence type="ECO:0000313" key="13">
    <source>
        <dbReference type="EMBL" id="HIQ61216.1"/>
    </source>
</evidence>
<keyword evidence="6 9" id="KW-0378">Hydrolase</keyword>
<gene>
    <name evidence="13" type="ORF">IAD31_06435</name>
</gene>
<evidence type="ECO:0000259" key="12">
    <source>
        <dbReference type="Pfam" id="PF02225"/>
    </source>
</evidence>
<evidence type="ECO:0000313" key="14">
    <source>
        <dbReference type="Proteomes" id="UP000886879"/>
    </source>
</evidence>
<dbReference type="PRINTS" id="PR00723">
    <property type="entry name" value="SUBTILISIN"/>
</dbReference>
<comment type="caution">
    <text evidence="13">The sequence shown here is derived from an EMBL/GenBank/DDBJ whole genome shotgun (WGS) entry which is preliminary data.</text>
</comment>
<dbReference type="Pfam" id="PF00082">
    <property type="entry name" value="Peptidase_S8"/>
    <property type="match status" value="1"/>
</dbReference>
<dbReference type="CDD" id="cd07475">
    <property type="entry name" value="Peptidases_S8_C5a_Peptidase"/>
    <property type="match status" value="1"/>
</dbReference>
<evidence type="ECO:0000256" key="3">
    <source>
        <dbReference type="ARBA" id="ARBA00022670"/>
    </source>
</evidence>
<evidence type="ECO:0000256" key="5">
    <source>
        <dbReference type="ARBA" id="ARBA00022737"/>
    </source>
</evidence>
<keyword evidence="3 9" id="KW-0645">Protease</keyword>
<dbReference type="PANTHER" id="PTHR43399">
    <property type="entry name" value="SUBTILISIN-RELATED"/>
    <property type="match status" value="1"/>
</dbReference>
<dbReference type="AlphaFoldDB" id="A0A9D0YTS9"/>
<comment type="similarity">
    <text evidence="1 9">Belongs to the peptidase S8 family.</text>
</comment>
<evidence type="ECO:0000256" key="10">
    <source>
        <dbReference type="SAM" id="SignalP"/>
    </source>
</evidence>
<evidence type="ECO:0000256" key="1">
    <source>
        <dbReference type="ARBA" id="ARBA00011073"/>
    </source>
</evidence>
<dbReference type="InterPro" id="IPR034216">
    <property type="entry name" value="C5a_Peptidase"/>
</dbReference>
<dbReference type="Gene3D" id="3.40.50.200">
    <property type="entry name" value="Peptidase S8/S53 domain"/>
    <property type="match status" value="1"/>
</dbReference>
<proteinExistence type="inferred from homology"/>
<feature type="domain" description="PA" evidence="12">
    <location>
        <begin position="461"/>
        <end position="540"/>
    </location>
</feature>
<dbReference type="InterPro" id="IPR015500">
    <property type="entry name" value="Peptidase_S8_subtilisin-rel"/>
</dbReference>
<dbReference type="PROSITE" id="PS00136">
    <property type="entry name" value="SUBTILASE_ASP"/>
    <property type="match status" value="1"/>
</dbReference>
<dbReference type="SUPFAM" id="SSF52025">
    <property type="entry name" value="PA domain"/>
    <property type="match status" value="1"/>
</dbReference>
<keyword evidence="2" id="KW-0964">Secreted</keyword>
<dbReference type="PROSITE" id="PS00137">
    <property type="entry name" value="SUBTILASE_HIS"/>
    <property type="match status" value="1"/>
</dbReference>
<feature type="active site" description="Charge relay system" evidence="8 9">
    <location>
        <position position="206"/>
    </location>
</feature>
<dbReference type="Gene3D" id="3.50.30.30">
    <property type="match status" value="1"/>
</dbReference>
<dbReference type="InterPro" id="IPR003137">
    <property type="entry name" value="PA_domain"/>
</dbReference>
<dbReference type="PANTHER" id="PTHR43399:SF4">
    <property type="entry name" value="CELL WALL-ASSOCIATED PROTEASE"/>
    <property type="match status" value="1"/>
</dbReference>
<dbReference type="Pfam" id="PF02225">
    <property type="entry name" value="PA"/>
    <property type="match status" value="1"/>
</dbReference>
<dbReference type="SUPFAM" id="SSF52743">
    <property type="entry name" value="Subtilisin-like"/>
    <property type="match status" value="1"/>
</dbReference>
<evidence type="ECO:0000256" key="6">
    <source>
        <dbReference type="ARBA" id="ARBA00022801"/>
    </source>
</evidence>
<name>A0A9D0YTS9_9FIRM</name>
<feature type="signal peptide" evidence="10">
    <location>
        <begin position="1"/>
        <end position="19"/>
    </location>
</feature>
<dbReference type="Gene3D" id="2.60.40.1710">
    <property type="entry name" value="Subtilisin-like superfamily"/>
    <property type="match status" value="1"/>
</dbReference>
<feature type="domain" description="Peptidase S8/S53" evidence="11">
    <location>
        <begin position="197"/>
        <end position="664"/>
    </location>
</feature>
<accession>A0A9D0YTS9</accession>
<evidence type="ECO:0000256" key="7">
    <source>
        <dbReference type="ARBA" id="ARBA00022825"/>
    </source>
</evidence>
<dbReference type="InterPro" id="IPR036852">
    <property type="entry name" value="Peptidase_S8/S53_dom_sf"/>
</dbReference>
<dbReference type="InterPro" id="IPR000209">
    <property type="entry name" value="Peptidase_S8/S53_dom"/>
</dbReference>
<dbReference type="Proteomes" id="UP000886879">
    <property type="component" value="Unassembled WGS sequence"/>
</dbReference>
<feature type="active site" description="Charge relay system" evidence="8 9">
    <location>
        <position position="611"/>
    </location>
</feature>
<keyword evidence="4 10" id="KW-0732">Signal</keyword>
<feature type="chain" id="PRO_5039197652" evidence="10">
    <location>
        <begin position="20"/>
        <end position="1172"/>
    </location>
</feature>
<reference evidence="13" key="1">
    <citation type="submission" date="2020-10" db="EMBL/GenBank/DDBJ databases">
        <authorList>
            <person name="Gilroy R."/>
        </authorList>
    </citation>
    <scope>NUCLEOTIDE SEQUENCE</scope>
    <source>
        <strain evidence="13">ChiGjej2B2-12916</strain>
    </source>
</reference>